<dbReference type="EMBL" id="OQ626729">
    <property type="protein sequence ID" value="WNZ75141.1"/>
    <property type="molecule type" value="Genomic_DNA"/>
</dbReference>
<protein>
    <recommendedName>
        <fullName evidence="2">NAD(P)-binding domain-containing protein</fullName>
    </recommendedName>
</protein>
<dbReference type="InterPro" id="IPR036291">
    <property type="entry name" value="NAD(P)-bd_dom_sf"/>
</dbReference>
<organism evidence="1">
    <name type="scientific">Ovatospora sp</name>
    <dbReference type="NCBI Taxonomy" id="2911399"/>
    <lineage>
        <taxon>Eukaryota</taxon>
        <taxon>Fungi</taxon>
        <taxon>Dikarya</taxon>
        <taxon>Ascomycota</taxon>
        <taxon>Pezizomycotina</taxon>
        <taxon>Sordariomycetes</taxon>
        <taxon>Sordariomycetidae</taxon>
        <taxon>Sordariales</taxon>
        <taxon>Chaetomiaceae</taxon>
        <taxon>Ovatospora</taxon>
    </lineage>
</organism>
<reference evidence="1" key="1">
    <citation type="journal article" date="2023" name="J. Nat. Prod.">
        <title>Genome Mining and Biosynthetic Reconstitution of Fungal Depsidone Mollicellins Reveal a Dual Functional Cytochrome P450 for Ether Formation.</title>
        <authorList>
            <person name="Zhao X."/>
            <person name="Chen Y."/>
            <person name="Long T."/>
            <person name="Liu Z."/>
            <person name="Zhang Q."/>
            <person name="Zhang H."/>
            <person name="Yan Y."/>
            <person name="Zhang C."/>
            <person name="Zhu Y."/>
        </authorList>
    </citation>
    <scope>NUCLEOTIDE SEQUENCE</scope>
    <source>
        <strain evidence="1">SCSIO SY280D</strain>
    </source>
</reference>
<dbReference type="PANTHER" id="PTHR14097">
    <property type="entry name" value="OXIDOREDUCTASE HTATIP2"/>
    <property type="match status" value="1"/>
</dbReference>
<dbReference type="Gene3D" id="3.40.50.720">
    <property type="entry name" value="NAD(P)-binding Rossmann-like Domain"/>
    <property type="match status" value="1"/>
</dbReference>
<evidence type="ECO:0008006" key="2">
    <source>
        <dbReference type="Google" id="ProtNLM"/>
    </source>
</evidence>
<sequence length="250" mass="27359">MKVIVGGSTSMVGTEIIRQALSHPDVTSVVGIGRRVIQPPPDLGPKADPSKFKSVALKDFENYPEDVKRELYDADAVIWTIGVNPAKLRSMTWEEACKVSRDFAVAAIKTIGPLPREGKTAPLRFICMSGEHAERDQTKRPFLMADYCLMRGDAENQILAYAANSNGTVEALISKAGVIQDPESSLFRKTGHLLIQAISRLGKIHVPVIAACLLDQALHGFEKDTLRNDDLNRIGHKALAKYGRGVAEKK</sequence>
<dbReference type="AlphaFoldDB" id="A0AA96XSL2"/>
<dbReference type="SUPFAM" id="SSF51735">
    <property type="entry name" value="NAD(P)-binding Rossmann-fold domains"/>
    <property type="match status" value="1"/>
</dbReference>
<accession>A0AA96XSL2</accession>
<name>A0AA96XSL2_9PEZI</name>
<dbReference type="PANTHER" id="PTHR14097:SF9">
    <property type="entry name" value="EPIMERASE, PUTATIVE (AFU_ORTHOLOGUE AFUA_8G07320)-RELATED"/>
    <property type="match status" value="1"/>
</dbReference>
<proteinExistence type="predicted"/>
<evidence type="ECO:0000313" key="1">
    <source>
        <dbReference type="EMBL" id="WNZ75141.1"/>
    </source>
</evidence>